<feature type="non-terminal residue" evidence="1">
    <location>
        <position position="1"/>
    </location>
</feature>
<comment type="caution">
    <text evidence="1">The sequence shown here is derived from an EMBL/GenBank/DDBJ whole genome shotgun (WGS) entry which is preliminary data.</text>
</comment>
<name>A0A9P5NFB7_GYMJU</name>
<accession>A0A9P5NFB7</accession>
<proteinExistence type="predicted"/>
<dbReference type="OrthoDB" id="5273684at2759"/>
<protein>
    <submittedName>
        <fullName evidence="1">Uncharacterized protein</fullName>
    </submittedName>
</protein>
<dbReference type="EMBL" id="JADNYJ010000116">
    <property type="protein sequence ID" value="KAF8883314.1"/>
    <property type="molecule type" value="Genomic_DNA"/>
</dbReference>
<evidence type="ECO:0000313" key="2">
    <source>
        <dbReference type="Proteomes" id="UP000724874"/>
    </source>
</evidence>
<gene>
    <name evidence="1" type="ORF">CPB84DRAFT_1686369</name>
</gene>
<reference evidence="1" key="1">
    <citation type="submission" date="2020-11" db="EMBL/GenBank/DDBJ databases">
        <authorList>
            <consortium name="DOE Joint Genome Institute"/>
            <person name="Ahrendt S."/>
            <person name="Riley R."/>
            <person name="Andreopoulos W."/>
            <person name="LaButti K."/>
            <person name="Pangilinan J."/>
            <person name="Ruiz-duenas F.J."/>
            <person name="Barrasa J.M."/>
            <person name="Sanchez-Garcia M."/>
            <person name="Camarero S."/>
            <person name="Miyauchi S."/>
            <person name="Serrano A."/>
            <person name="Linde D."/>
            <person name="Babiker R."/>
            <person name="Drula E."/>
            <person name="Ayuso-Fernandez I."/>
            <person name="Pacheco R."/>
            <person name="Padilla G."/>
            <person name="Ferreira P."/>
            <person name="Barriuso J."/>
            <person name="Kellner H."/>
            <person name="Castanera R."/>
            <person name="Alfaro M."/>
            <person name="Ramirez L."/>
            <person name="Pisabarro A.G."/>
            <person name="Kuo A."/>
            <person name="Tritt A."/>
            <person name="Lipzen A."/>
            <person name="He G."/>
            <person name="Yan M."/>
            <person name="Ng V."/>
            <person name="Cullen D."/>
            <person name="Martin F."/>
            <person name="Rosso M.-N."/>
            <person name="Henrissat B."/>
            <person name="Hibbett D."/>
            <person name="Martinez A.T."/>
            <person name="Grigoriev I.V."/>
        </authorList>
    </citation>
    <scope>NUCLEOTIDE SEQUENCE</scope>
    <source>
        <strain evidence="1">AH 44721</strain>
    </source>
</reference>
<sequence>LYPMNLLKPPHSSYSKICNDYEDEIAKLMSTTTFSLIHISHSFLARNLLRTILSEEYTEKIRGIAKDNEVPLHTVVAYNTYLLGPVR</sequence>
<organism evidence="1 2">
    <name type="scientific">Gymnopilus junonius</name>
    <name type="common">Spectacular rustgill mushroom</name>
    <name type="synonym">Gymnopilus spectabilis subsp. junonius</name>
    <dbReference type="NCBI Taxonomy" id="109634"/>
    <lineage>
        <taxon>Eukaryota</taxon>
        <taxon>Fungi</taxon>
        <taxon>Dikarya</taxon>
        <taxon>Basidiomycota</taxon>
        <taxon>Agaricomycotina</taxon>
        <taxon>Agaricomycetes</taxon>
        <taxon>Agaricomycetidae</taxon>
        <taxon>Agaricales</taxon>
        <taxon>Agaricineae</taxon>
        <taxon>Hymenogastraceae</taxon>
        <taxon>Gymnopilus</taxon>
    </lineage>
</organism>
<keyword evidence="2" id="KW-1185">Reference proteome</keyword>
<dbReference type="Proteomes" id="UP000724874">
    <property type="component" value="Unassembled WGS sequence"/>
</dbReference>
<evidence type="ECO:0000313" key="1">
    <source>
        <dbReference type="EMBL" id="KAF8883314.1"/>
    </source>
</evidence>
<dbReference type="AlphaFoldDB" id="A0A9P5NFB7"/>